<evidence type="ECO:0000313" key="23">
    <source>
        <dbReference type="Proteomes" id="UP000005408"/>
    </source>
</evidence>
<dbReference type="InterPro" id="IPR000998">
    <property type="entry name" value="MAM_dom"/>
</dbReference>
<dbReference type="InterPro" id="IPR050122">
    <property type="entry name" value="RTK"/>
</dbReference>
<dbReference type="InterPro" id="IPR001245">
    <property type="entry name" value="Ser-Thr/Tyr_kinase_cat_dom"/>
</dbReference>
<dbReference type="GO" id="GO:0005524">
    <property type="term" value="F:ATP binding"/>
    <property type="evidence" value="ECO:0007669"/>
    <property type="project" value="UniProtKB-UniRule"/>
</dbReference>
<comment type="similarity">
    <text evidence="17">Belongs to the protein kinase superfamily. Tyr protein kinase family. Insulin receptor subfamily.</text>
</comment>
<dbReference type="PROSITE" id="PS00109">
    <property type="entry name" value="PROTEIN_KINASE_TYR"/>
    <property type="match status" value="1"/>
</dbReference>
<evidence type="ECO:0000256" key="17">
    <source>
        <dbReference type="RuleBase" id="RU000312"/>
    </source>
</evidence>
<evidence type="ECO:0000256" key="8">
    <source>
        <dbReference type="ARBA" id="ARBA00022840"/>
    </source>
</evidence>
<keyword evidence="9 19" id="KW-1133">Transmembrane helix</keyword>
<dbReference type="Proteomes" id="UP000005408">
    <property type="component" value="Unassembled WGS sequence"/>
</dbReference>
<dbReference type="SUPFAM" id="SSF56112">
    <property type="entry name" value="Protein kinase-like (PK-like)"/>
    <property type="match status" value="1"/>
</dbReference>
<evidence type="ECO:0000256" key="13">
    <source>
        <dbReference type="ARBA" id="ARBA00023170"/>
    </source>
</evidence>
<evidence type="ECO:0000313" key="22">
    <source>
        <dbReference type="EnsemblMetazoa" id="G11174.2:cds"/>
    </source>
</evidence>
<dbReference type="PROSITE" id="PS00107">
    <property type="entry name" value="PROTEIN_KINASE_ATP"/>
    <property type="match status" value="1"/>
</dbReference>
<feature type="binding site" evidence="16">
    <location>
        <position position="759"/>
    </location>
    <ligand>
        <name>ATP</name>
        <dbReference type="ChEBI" id="CHEBI:30616"/>
    </ligand>
</feature>
<comment type="subcellular location">
    <subcellularLocation>
        <location evidence="1">Cell membrane</location>
        <topology evidence="1">Single-pass type I membrane protein</topology>
    </subcellularLocation>
</comment>
<dbReference type="PROSITE" id="PS50011">
    <property type="entry name" value="PROTEIN_KINASE_DOM"/>
    <property type="match status" value="1"/>
</dbReference>
<feature type="region of interest" description="Disordered" evidence="18">
    <location>
        <begin position="19"/>
        <end position="38"/>
    </location>
</feature>
<proteinExistence type="inferred from homology"/>
<evidence type="ECO:0000256" key="10">
    <source>
        <dbReference type="ARBA" id="ARBA00023136"/>
    </source>
</evidence>
<feature type="transmembrane region" description="Helical" evidence="19">
    <location>
        <begin position="632"/>
        <end position="655"/>
    </location>
</feature>
<dbReference type="CDD" id="cd06263">
    <property type="entry name" value="MAM"/>
    <property type="match status" value="1"/>
</dbReference>
<keyword evidence="7" id="KW-0418">Kinase</keyword>
<evidence type="ECO:0000256" key="14">
    <source>
        <dbReference type="ARBA" id="ARBA00023180"/>
    </source>
</evidence>
<reference evidence="22" key="1">
    <citation type="submission" date="2022-08" db="UniProtKB">
        <authorList>
            <consortium name="EnsemblMetazoa"/>
        </authorList>
    </citation>
    <scope>IDENTIFICATION</scope>
    <source>
        <strain evidence="22">05x7-T-G4-1.051#20</strain>
    </source>
</reference>
<feature type="region of interest" description="Disordered" evidence="18">
    <location>
        <begin position="449"/>
        <end position="476"/>
    </location>
</feature>
<dbReference type="FunFam" id="1.10.510.10:FF:000113">
    <property type="entry name" value="Tyrosine-protein kinase receptor"/>
    <property type="match status" value="1"/>
</dbReference>
<dbReference type="Gene3D" id="3.30.200.20">
    <property type="entry name" value="Phosphorylase Kinase, domain 1"/>
    <property type="match status" value="1"/>
</dbReference>
<dbReference type="InterPro" id="IPR055163">
    <property type="entry name" value="ALK/LTK-like_GRD"/>
</dbReference>
<evidence type="ECO:0000256" key="3">
    <source>
        <dbReference type="ARBA" id="ARBA00022679"/>
    </source>
</evidence>
<keyword evidence="5" id="KW-0732">Signal</keyword>
<evidence type="ECO:0000256" key="12">
    <source>
        <dbReference type="ARBA" id="ARBA00023157"/>
    </source>
</evidence>
<feature type="region of interest" description="Disordered" evidence="18">
    <location>
        <begin position="1022"/>
        <end position="1070"/>
    </location>
</feature>
<keyword evidence="12" id="KW-1015">Disulfide bond</keyword>
<keyword evidence="14" id="KW-0325">Glycoprotein</keyword>
<evidence type="ECO:0000256" key="1">
    <source>
        <dbReference type="ARBA" id="ARBA00004251"/>
    </source>
</evidence>
<dbReference type="PANTHER" id="PTHR24416">
    <property type="entry name" value="TYROSINE-PROTEIN KINASE RECEPTOR"/>
    <property type="match status" value="1"/>
</dbReference>
<dbReference type="AlphaFoldDB" id="A0A8W8HVU9"/>
<dbReference type="InterPro" id="IPR002011">
    <property type="entry name" value="Tyr_kinase_rcpt_2_CS"/>
</dbReference>
<keyword evidence="11" id="KW-0829">Tyrosine-protein kinase</keyword>
<keyword evidence="13 17" id="KW-0675">Receptor</keyword>
<evidence type="ECO:0000256" key="2">
    <source>
        <dbReference type="ARBA" id="ARBA00022475"/>
    </source>
</evidence>
<dbReference type="GO" id="GO:0007169">
    <property type="term" value="P:cell surface receptor protein tyrosine kinase signaling pathway"/>
    <property type="evidence" value="ECO:0007669"/>
    <property type="project" value="InterPro"/>
</dbReference>
<accession>A0A8W8HVU9</accession>
<dbReference type="EnsemblMetazoa" id="G11174.2">
    <property type="protein sequence ID" value="G11174.2:cds"/>
    <property type="gene ID" value="G11174"/>
</dbReference>
<keyword evidence="4 17" id="KW-0812">Transmembrane</keyword>
<dbReference type="GO" id="GO:0045664">
    <property type="term" value="P:regulation of neuron differentiation"/>
    <property type="evidence" value="ECO:0007669"/>
    <property type="project" value="TreeGrafter"/>
</dbReference>
<dbReference type="PRINTS" id="PR00109">
    <property type="entry name" value="TYRKINASE"/>
</dbReference>
<evidence type="ECO:0000256" key="5">
    <source>
        <dbReference type="ARBA" id="ARBA00022729"/>
    </source>
</evidence>
<keyword evidence="10 19" id="KW-0472">Membrane</keyword>
<dbReference type="GO" id="GO:0043235">
    <property type="term" value="C:receptor complex"/>
    <property type="evidence" value="ECO:0007669"/>
    <property type="project" value="TreeGrafter"/>
</dbReference>
<dbReference type="InterPro" id="IPR020635">
    <property type="entry name" value="Tyr_kinase_cat_dom"/>
</dbReference>
<dbReference type="SMART" id="SM00219">
    <property type="entry name" value="TyrKc"/>
    <property type="match status" value="1"/>
</dbReference>
<dbReference type="SUPFAM" id="SSF49899">
    <property type="entry name" value="Concanavalin A-like lectins/glucanases"/>
    <property type="match status" value="1"/>
</dbReference>
<dbReference type="Pfam" id="PF07714">
    <property type="entry name" value="PK_Tyr_Ser-Thr"/>
    <property type="match status" value="1"/>
</dbReference>
<evidence type="ECO:0000256" key="18">
    <source>
        <dbReference type="SAM" id="MobiDB-lite"/>
    </source>
</evidence>
<evidence type="ECO:0000256" key="6">
    <source>
        <dbReference type="ARBA" id="ARBA00022741"/>
    </source>
</evidence>
<dbReference type="PANTHER" id="PTHR24416:SF604">
    <property type="entry name" value="RECEPTOR PROTEIN-TYROSINE KINASE"/>
    <property type="match status" value="1"/>
</dbReference>
<keyword evidence="3" id="KW-0808">Transferase</keyword>
<dbReference type="InterPro" id="IPR017441">
    <property type="entry name" value="Protein_kinase_ATP_BS"/>
</dbReference>
<evidence type="ECO:0000256" key="4">
    <source>
        <dbReference type="ARBA" id="ARBA00022692"/>
    </source>
</evidence>
<dbReference type="Gene3D" id="1.10.510.10">
    <property type="entry name" value="Transferase(Phosphotransferase) domain 1"/>
    <property type="match status" value="1"/>
</dbReference>
<dbReference type="Pfam" id="PF00629">
    <property type="entry name" value="MAM"/>
    <property type="match status" value="1"/>
</dbReference>
<dbReference type="Gene3D" id="2.60.120.200">
    <property type="match status" value="1"/>
</dbReference>
<feature type="domain" description="MAM" evidence="21">
    <location>
        <begin position="44"/>
        <end position="223"/>
    </location>
</feature>
<evidence type="ECO:0000256" key="19">
    <source>
        <dbReference type="SAM" id="Phobius"/>
    </source>
</evidence>
<dbReference type="InterPro" id="IPR008266">
    <property type="entry name" value="Tyr_kinase_AS"/>
</dbReference>
<comment type="catalytic activity">
    <reaction evidence="15 17">
        <text>L-tyrosyl-[protein] + ATP = O-phospho-L-tyrosyl-[protein] + ADP + H(+)</text>
        <dbReference type="Rhea" id="RHEA:10596"/>
        <dbReference type="Rhea" id="RHEA-COMP:10136"/>
        <dbReference type="Rhea" id="RHEA-COMP:20101"/>
        <dbReference type="ChEBI" id="CHEBI:15378"/>
        <dbReference type="ChEBI" id="CHEBI:30616"/>
        <dbReference type="ChEBI" id="CHEBI:46858"/>
        <dbReference type="ChEBI" id="CHEBI:61978"/>
        <dbReference type="ChEBI" id="CHEBI:456216"/>
        <dbReference type="EC" id="2.7.10.1"/>
    </reaction>
</comment>
<feature type="region of interest" description="Disordered" evidence="18">
    <location>
        <begin position="1107"/>
        <end position="1138"/>
    </location>
</feature>
<keyword evidence="17" id="KW-0597">Phosphoprotein</keyword>
<feature type="compositionally biased region" description="Polar residues" evidence="18">
    <location>
        <begin position="1113"/>
        <end position="1138"/>
    </location>
</feature>
<dbReference type="GO" id="GO:0004714">
    <property type="term" value="F:transmembrane receptor protein tyrosine kinase activity"/>
    <property type="evidence" value="ECO:0007669"/>
    <property type="project" value="UniProtKB-EC"/>
</dbReference>
<keyword evidence="2" id="KW-1003">Cell membrane</keyword>
<keyword evidence="23" id="KW-1185">Reference proteome</keyword>
<dbReference type="Pfam" id="PF12810">
    <property type="entry name" value="ALK_LTK_GRD"/>
    <property type="match status" value="1"/>
</dbReference>
<evidence type="ECO:0000259" key="21">
    <source>
        <dbReference type="PROSITE" id="PS50060"/>
    </source>
</evidence>
<keyword evidence="8 16" id="KW-0067">ATP-binding</keyword>
<dbReference type="GO" id="GO:0005886">
    <property type="term" value="C:plasma membrane"/>
    <property type="evidence" value="ECO:0007669"/>
    <property type="project" value="UniProtKB-SubCell"/>
</dbReference>
<evidence type="ECO:0000256" key="11">
    <source>
        <dbReference type="ARBA" id="ARBA00023137"/>
    </source>
</evidence>
<dbReference type="InterPro" id="IPR011009">
    <property type="entry name" value="Kinase-like_dom_sf"/>
</dbReference>
<evidence type="ECO:0000259" key="20">
    <source>
        <dbReference type="PROSITE" id="PS50011"/>
    </source>
</evidence>
<protein>
    <recommendedName>
        <fullName evidence="17">Tyrosine-protein kinase receptor</fullName>
        <ecNumber evidence="17">2.7.10.1</ecNumber>
    </recommendedName>
</protein>
<evidence type="ECO:0000256" key="7">
    <source>
        <dbReference type="ARBA" id="ARBA00022777"/>
    </source>
</evidence>
<dbReference type="InterPro" id="IPR013320">
    <property type="entry name" value="ConA-like_dom_sf"/>
</dbReference>
<evidence type="ECO:0000256" key="16">
    <source>
        <dbReference type="PROSITE-ProRule" id="PRU10141"/>
    </source>
</evidence>
<dbReference type="SMART" id="SM00137">
    <property type="entry name" value="MAM"/>
    <property type="match status" value="1"/>
</dbReference>
<evidence type="ECO:0000256" key="15">
    <source>
        <dbReference type="ARBA" id="ARBA00051243"/>
    </source>
</evidence>
<dbReference type="PROSITE" id="PS00239">
    <property type="entry name" value="RECEPTOR_TYR_KIN_II"/>
    <property type="match status" value="1"/>
</dbReference>
<dbReference type="EC" id="2.7.10.1" evidence="17"/>
<dbReference type="InterPro" id="IPR000719">
    <property type="entry name" value="Prot_kinase_dom"/>
</dbReference>
<keyword evidence="6 16" id="KW-0547">Nucleotide-binding</keyword>
<name>A0A8W8HVU9_MAGGI</name>
<sequence>MCQFPEDLEVGIVNSKEIKSVSGKTDASKGKSPVLPTEELPEGANCDFEVDLCGWHNVQHGDELEWIRHKNSTPTLNTGPSFDHTKGNGLGHYLYVEMDHGKHLDAGILESPIFPAPDASLWNSSSLIYGKCQLAFYYHMFGYRVSSLSVSLVSVCGLGFNTTREILRLRVNENKWKSASVSLTQDIPREFGPYFIQFKAFRGLTQQGDIAIDDISLSRECFSQFSNKDKSGNRRICKENSKTTALNEETTISILSSSTQSVKHKNGTKYKFNSCNAFGSEGPIQSKCNSVYKSSKTVVQVLSSGYLKGVQQWTVPENGTYEIHASGAAGGNGVWTMDGSVGTLVGGLFHLSAGEHLYILVGQKGSDACTLKMPQSVLKICEARDSLNSSVSPSLGAGGGGGGGGASFVFRIKEGSDEIDLLMVAGGGGGLAHRNTYTDPLQLDPAGHKFKNPGQGYSGFTNPNGAGGGGGWRMKKPVPYRQAGKSLLEGATGGQSCEAAHNFSGWDTPGGFGGGGGACSSGGGGGGYSGGNASSDDSRDMSGQGGSSYVFPLALKTYNMYPGSKSDGYVEIQLMFMKCQCTDVCHIKQWDEGLFQCSCMADRTLNADGYTCSGEPWVIANLTEAEGFEMRYVIYIAVASTIFITIMTCIGLCLIKHHRKRLQLDAVRIELQTASQNFALHSSSSFVRNGIHQHRQMVTEYNPNYDFVAAKYPEQQLNELNRNRLELVRALGQGAFGEVYKGYILGFPNMEREMAVAVKTLPAYSTEASELDFLMEAVIMSKFNHPNIVKLVGVCFESHPRYIVLELLEGGDLKTFLREMRPKTVMGDPLVRVSDLLSLADDIAKGCQHLEERHFIHRDIAARNCLLTCKGKDRVAKIADFGMARDIYRSDYYRKGGKALLPIKWMPPEAFLDGIFTSKTDVWSFGVLLWEIFSIGYMPYPGRTNHDVMQYVTNGGRLEPPEKCPKPLYDLMCECWATNPDSRPTFTEILKELKKFSQCPQILTAELPKFFMVPFQSFSPTSRAHSVSEDESELTPDSDTTEPLLTPRYQGSLRSSKKSASPKDSLKCPSLRVNLQTDSSSCDKKTASRDPFPSLCDITSLCENEYETHTSDSRSQATAAQATENNPLVNLPQFNGSN</sequence>
<feature type="domain" description="Protein kinase" evidence="20">
    <location>
        <begin position="725"/>
        <end position="997"/>
    </location>
</feature>
<evidence type="ECO:0000256" key="9">
    <source>
        <dbReference type="ARBA" id="ARBA00022989"/>
    </source>
</evidence>
<organism evidence="22 23">
    <name type="scientific">Magallana gigas</name>
    <name type="common">Pacific oyster</name>
    <name type="synonym">Crassostrea gigas</name>
    <dbReference type="NCBI Taxonomy" id="29159"/>
    <lineage>
        <taxon>Eukaryota</taxon>
        <taxon>Metazoa</taxon>
        <taxon>Spiralia</taxon>
        <taxon>Lophotrochozoa</taxon>
        <taxon>Mollusca</taxon>
        <taxon>Bivalvia</taxon>
        <taxon>Autobranchia</taxon>
        <taxon>Pteriomorphia</taxon>
        <taxon>Ostreida</taxon>
        <taxon>Ostreoidea</taxon>
        <taxon>Ostreidae</taxon>
        <taxon>Magallana</taxon>
    </lineage>
</organism>
<dbReference type="PROSITE" id="PS50060">
    <property type="entry name" value="MAM_2"/>
    <property type="match status" value="1"/>
</dbReference>
<feature type="compositionally biased region" description="Acidic residues" evidence="18">
    <location>
        <begin position="1029"/>
        <end position="1040"/>
    </location>
</feature>